<name>A6HNI7_RAT</name>
<sequence length="22" mass="2293">MPSYPAYTALGIPPRARSSLGS</sequence>
<proteinExistence type="predicted"/>
<evidence type="ECO:0000313" key="2">
    <source>
        <dbReference type="Proteomes" id="UP000234681"/>
    </source>
</evidence>
<reference evidence="2" key="1">
    <citation type="submission" date="2005-09" db="EMBL/GenBank/DDBJ databases">
        <authorList>
            <person name="Mural R.J."/>
            <person name="Li P.W."/>
            <person name="Adams M.D."/>
            <person name="Amanatides P.G."/>
            <person name="Baden-Tillson H."/>
            <person name="Barnstead M."/>
            <person name="Chin S.H."/>
            <person name="Dew I."/>
            <person name="Evans C.A."/>
            <person name="Ferriera S."/>
            <person name="Flanigan M."/>
            <person name="Fosler C."/>
            <person name="Glodek A."/>
            <person name="Gu Z."/>
            <person name="Holt R.A."/>
            <person name="Jennings D."/>
            <person name="Kraft C.L."/>
            <person name="Lu F."/>
            <person name="Nguyen T."/>
            <person name="Nusskern D.R."/>
            <person name="Pfannkoch C.M."/>
            <person name="Sitter C."/>
            <person name="Sutton G.G."/>
            <person name="Venter J.C."/>
            <person name="Wang Z."/>
            <person name="Woodage T."/>
            <person name="Zheng X.H."/>
            <person name="Zhong F."/>
        </authorList>
    </citation>
    <scope>NUCLEOTIDE SEQUENCE [LARGE SCALE GENOMIC DNA]</scope>
    <source>
        <strain>BN</strain>
        <strain evidence="2">Sprague-Dawley</strain>
    </source>
</reference>
<dbReference type="EMBL" id="CH473949">
    <property type="protein sequence ID" value="EDL79588.1"/>
    <property type="molecule type" value="Genomic_DNA"/>
</dbReference>
<dbReference type="Proteomes" id="UP000234681">
    <property type="component" value="Chromosome 3"/>
</dbReference>
<evidence type="ECO:0000313" key="1">
    <source>
        <dbReference type="EMBL" id="EDL79588.1"/>
    </source>
</evidence>
<protein>
    <submittedName>
        <fullName evidence="1">RCG26967</fullName>
    </submittedName>
</protein>
<dbReference type="AlphaFoldDB" id="A6HNI7"/>
<gene>
    <name evidence="1" type="ORF">rCG_26967</name>
</gene>
<organism evidence="1 2">
    <name type="scientific">Rattus norvegicus</name>
    <name type="common">Rat</name>
    <dbReference type="NCBI Taxonomy" id="10116"/>
    <lineage>
        <taxon>Eukaryota</taxon>
        <taxon>Metazoa</taxon>
        <taxon>Chordata</taxon>
        <taxon>Craniata</taxon>
        <taxon>Vertebrata</taxon>
        <taxon>Euteleostomi</taxon>
        <taxon>Mammalia</taxon>
        <taxon>Eutheria</taxon>
        <taxon>Euarchontoglires</taxon>
        <taxon>Glires</taxon>
        <taxon>Rodentia</taxon>
        <taxon>Myomorpha</taxon>
        <taxon>Muroidea</taxon>
        <taxon>Muridae</taxon>
        <taxon>Murinae</taxon>
        <taxon>Rattus</taxon>
    </lineage>
</organism>
<accession>A6HNI7</accession>